<organism evidence="1 2">
    <name type="scientific">Actinomadura syzygii</name>
    <dbReference type="NCBI Taxonomy" id="1427538"/>
    <lineage>
        <taxon>Bacteria</taxon>
        <taxon>Bacillati</taxon>
        <taxon>Actinomycetota</taxon>
        <taxon>Actinomycetes</taxon>
        <taxon>Streptosporangiales</taxon>
        <taxon>Thermomonosporaceae</taxon>
        <taxon>Actinomadura</taxon>
    </lineage>
</organism>
<dbReference type="OrthoDB" id="419058at2"/>
<protein>
    <recommendedName>
        <fullName evidence="3">NACHT domain-containing protein</fullName>
    </recommendedName>
</protein>
<accession>A0A5D0UFF0</accession>
<reference evidence="1 2" key="1">
    <citation type="submission" date="2019-08" db="EMBL/GenBank/DDBJ databases">
        <title>Actinomadura sp. nov. CYP1-5 isolated from mountain soil.</title>
        <authorList>
            <person name="Songsumanus A."/>
            <person name="Kuncharoen N."/>
            <person name="Kudo T."/>
            <person name="Yuki M."/>
            <person name="Igarashi Y."/>
            <person name="Tanasupawat S."/>
        </authorList>
    </citation>
    <scope>NUCLEOTIDE SEQUENCE [LARGE SCALE GENOMIC DNA]</scope>
    <source>
        <strain evidence="1 2">GKU157</strain>
    </source>
</reference>
<dbReference type="RefSeq" id="WP_148349654.1">
    <property type="nucleotide sequence ID" value="NZ_JBHSBF010000009.1"/>
</dbReference>
<evidence type="ECO:0000313" key="1">
    <source>
        <dbReference type="EMBL" id="TYC15859.1"/>
    </source>
</evidence>
<gene>
    <name evidence="1" type="ORF">FXF65_10985</name>
</gene>
<dbReference type="EMBL" id="VSFF01000004">
    <property type="protein sequence ID" value="TYC15859.1"/>
    <property type="molecule type" value="Genomic_DNA"/>
</dbReference>
<evidence type="ECO:0008006" key="3">
    <source>
        <dbReference type="Google" id="ProtNLM"/>
    </source>
</evidence>
<proteinExistence type="predicted"/>
<dbReference type="Proteomes" id="UP000322634">
    <property type="component" value="Unassembled WGS sequence"/>
</dbReference>
<name>A0A5D0UFF0_9ACTN</name>
<dbReference type="InterPro" id="IPR027417">
    <property type="entry name" value="P-loop_NTPase"/>
</dbReference>
<keyword evidence="2" id="KW-1185">Reference proteome</keyword>
<dbReference type="AlphaFoldDB" id="A0A5D0UFF0"/>
<comment type="caution">
    <text evidence="1">The sequence shown here is derived from an EMBL/GenBank/DDBJ whole genome shotgun (WGS) entry which is preliminary data.</text>
</comment>
<sequence>MLVSIANWDTERLPRLQGWLAARLTDIYPALRASRYGPDAPEVLVQRGHILPVLDGLDEIPAQGRTAVIAALNGSPADSDQVILTSRTGELTDAALARDVLASAAVIQPQPLAPGTAADYLASCLPPVPPPDWASTLRQIRDGGAPHLTDVVSTPLGLWPVHHPHHHPH</sequence>
<dbReference type="Gene3D" id="3.40.50.300">
    <property type="entry name" value="P-loop containing nucleotide triphosphate hydrolases"/>
    <property type="match status" value="1"/>
</dbReference>
<evidence type="ECO:0000313" key="2">
    <source>
        <dbReference type="Proteomes" id="UP000322634"/>
    </source>
</evidence>